<dbReference type="AlphaFoldDB" id="A0A9N7V2Y4"/>
<dbReference type="EMBL" id="CADEAL010002724">
    <property type="protein sequence ID" value="CAB1441854.1"/>
    <property type="molecule type" value="Genomic_DNA"/>
</dbReference>
<evidence type="ECO:0000313" key="2">
    <source>
        <dbReference type="Proteomes" id="UP001153269"/>
    </source>
</evidence>
<protein>
    <submittedName>
        <fullName evidence="1">Uncharacterized protein</fullName>
    </submittedName>
</protein>
<dbReference type="Proteomes" id="UP001153269">
    <property type="component" value="Unassembled WGS sequence"/>
</dbReference>
<name>A0A9N7V2Y4_PLEPL</name>
<organism evidence="1 2">
    <name type="scientific">Pleuronectes platessa</name>
    <name type="common">European plaice</name>
    <dbReference type="NCBI Taxonomy" id="8262"/>
    <lineage>
        <taxon>Eukaryota</taxon>
        <taxon>Metazoa</taxon>
        <taxon>Chordata</taxon>
        <taxon>Craniata</taxon>
        <taxon>Vertebrata</taxon>
        <taxon>Euteleostomi</taxon>
        <taxon>Actinopterygii</taxon>
        <taxon>Neopterygii</taxon>
        <taxon>Teleostei</taxon>
        <taxon>Neoteleostei</taxon>
        <taxon>Acanthomorphata</taxon>
        <taxon>Carangaria</taxon>
        <taxon>Pleuronectiformes</taxon>
        <taxon>Pleuronectoidei</taxon>
        <taxon>Pleuronectidae</taxon>
        <taxon>Pleuronectes</taxon>
    </lineage>
</organism>
<gene>
    <name evidence="1" type="ORF">PLEPLA_LOCUS29581</name>
</gene>
<proteinExistence type="predicted"/>
<comment type="caution">
    <text evidence="1">The sequence shown here is derived from an EMBL/GenBank/DDBJ whole genome shotgun (WGS) entry which is preliminary data.</text>
</comment>
<reference evidence="1" key="1">
    <citation type="submission" date="2020-03" db="EMBL/GenBank/DDBJ databases">
        <authorList>
            <person name="Weist P."/>
        </authorList>
    </citation>
    <scope>NUCLEOTIDE SEQUENCE</scope>
</reference>
<accession>A0A9N7V2Y4</accession>
<keyword evidence="2" id="KW-1185">Reference proteome</keyword>
<sequence length="135" mass="15726">MCTLDMLHPSTVKRVHPVSIRRKQTIRRRWEAELTYLAFTVTEEIRRRTRELVTLLHPPSSTPPRPCLSSRNYFHKGELNGQPTGREEGWVVEVVVVVGRANQDVAIKEKKDQVWIKEISLSVRLKSSDSQRQRI</sequence>
<evidence type="ECO:0000313" key="1">
    <source>
        <dbReference type="EMBL" id="CAB1441854.1"/>
    </source>
</evidence>